<dbReference type="Gene3D" id="3.40.50.300">
    <property type="entry name" value="P-loop containing nucleotide triphosphate hydrolases"/>
    <property type="match status" value="1"/>
</dbReference>
<organism evidence="1 2">
    <name type="scientific">Holothuria leucospilota</name>
    <name type="common">Black long sea cucumber</name>
    <name type="synonym">Mertensiothuria leucospilota</name>
    <dbReference type="NCBI Taxonomy" id="206669"/>
    <lineage>
        <taxon>Eukaryota</taxon>
        <taxon>Metazoa</taxon>
        <taxon>Echinodermata</taxon>
        <taxon>Eleutherozoa</taxon>
        <taxon>Echinozoa</taxon>
        <taxon>Holothuroidea</taxon>
        <taxon>Aspidochirotacea</taxon>
        <taxon>Aspidochirotida</taxon>
        <taxon>Holothuriidae</taxon>
        <taxon>Holothuria</taxon>
    </lineage>
</organism>
<proteinExistence type="predicted"/>
<dbReference type="AlphaFoldDB" id="A0A9Q1C573"/>
<dbReference type="Proteomes" id="UP001152320">
    <property type="component" value="Chromosome 7"/>
</dbReference>
<name>A0A9Q1C573_HOLLE</name>
<dbReference type="SUPFAM" id="SSF52540">
    <property type="entry name" value="P-loop containing nucleoside triphosphate hydrolases"/>
    <property type="match status" value="1"/>
</dbReference>
<dbReference type="InterPro" id="IPR027417">
    <property type="entry name" value="P-loop_NTPase"/>
</dbReference>
<accession>A0A9Q1C573</accession>
<evidence type="ECO:0000313" key="2">
    <source>
        <dbReference type="Proteomes" id="UP001152320"/>
    </source>
</evidence>
<gene>
    <name evidence="1" type="ORF">HOLleu_15681</name>
</gene>
<evidence type="ECO:0000313" key="1">
    <source>
        <dbReference type="EMBL" id="KAJ8038299.1"/>
    </source>
</evidence>
<dbReference type="PANTHER" id="PTHR48312">
    <property type="match status" value="1"/>
</dbReference>
<keyword evidence="2" id="KW-1185">Reference proteome</keyword>
<dbReference type="OrthoDB" id="416710at2759"/>
<comment type="caution">
    <text evidence="1">The sequence shown here is derived from an EMBL/GenBank/DDBJ whole genome shotgun (WGS) entry which is preliminary data.</text>
</comment>
<dbReference type="EMBL" id="JAIZAY010000007">
    <property type="protein sequence ID" value="KAJ8038299.1"/>
    <property type="molecule type" value="Genomic_DNA"/>
</dbReference>
<dbReference type="PANTHER" id="PTHR48312:SF1">
    <property type="entry name" value="SULFOTRANSFERASE"/>
    <property type="match status" value="1"/>
</dbReference>
<evidence type="ECO:0008006" key="3">
    <source>
        <dbReference type="Google" id="ProtNLM"/>
    </source>
</evidence>
<sequence>MGENQNSKPLRIFLWIVPRVNSTALAKCLSFMDDTVVWMEPYLACHLNETFYNPEFKKGDPAAEKLRENISRMLKTEAIIKFMTEIEKKAKEHDNIFDQQLFRFPWVKSQLEADEPGKKYIFIKDQACVIREHLDSLPENVPTRHCFLIRHPREVYPSWKNMISHNNPVDKPVPWEECHAANDAPHMPVEDFFKIHCDLWKYVKEHLDPDPIILDGYDLVSNPDVLLPKLLEKLGVPYKESYLQWPEDEELVYSAWKGSVQTVILASKMIAASRAVKSTQFDPPRNERGVCSPEWKITDELKELIEKSLPYYEEMFAHRLR</sequence>
<reference evidence="1" key="1">
    <citation type="submission" date="2021-10" db="EMBL/GenBank/DDBJ databases">
        <title>Tropical sea cucumber genome reveals ecological adaptation and Cuvierian tubules defense mechanism.</title>
        <authorList>
            <person name="Chen T."/>
        </authorList>
    </citation>
    <scope>NUCLEOTIDE SEQUENCE</scope>
    <source>
        <strain evidence="1">Nanhai2018</strain>
        <tissue evidence="1">Muscle</tissue>
    </source>
</reference>
<protein>
    <recommendedName>
        <fullName evidence="3">Sulfotransferase</fullName>
    </recommendedName>
</protein>